<evidence type="ECO:0000313" key="5">
    <source>
        <dbReference type="EMBL" id="QPS23285.1"/>
    </source>
</evidence>
<dbReference type="AlphaFoldDB" id="A0A2X4U439"/>
<dbReference type="InterPro" id="IPR011042">
    <property type="entry name" value="6-blade_b-propeller_TolB-like"/>
</dbReference>
<dbReference type="InterPro" id="IPR002640">
    <property type="entry name" value="Arylesterase"/>
</dbReference>
<organism evidence="6 7">
    <name type="scientific">Serratia plymuthica</name>
    <dbReference type="NCBI Taxonomy" id="82996"/>
    <lineage>
        <taxon>Bacteria</taxon>
        <taxon>Pseudomonadati</taxon>
        <taxon>Pseudomonadota</taxon>
        <taxon>Gammaproteobacteria</taxon>
        <taxon>Enterobacterales</taxon>
        <taxon>Yersiniaceae</taxon>
        <taxon>Serratia</taxon>
    </lineage>
</organism>
<proteinExistence type="inferred from homology"/>
<evidence type="ECO:0000313" key="7">
    <source>
        <dbReference type="Proteomes" id="UP000248897"/>
    </source>
</evidence>
<keyword evidence="3" id="KW-1015">Disulfide bond</keyword>
<accession>A0A2X4U439</accession>
<evidence type="ECO:0000256" key="2">
    <source>
        <dbReference type="ARBA" id="ARBA00022801"/>
    </source>
</evidence>
<dbReference type="Proteomes" id="UP000248897">
    <property type="component" value="Chromosome 1"/>
</dbReference>
<dbReference type="EMBL" id="LS483469">
    <property type="protein sequence ID" value="SQI33399.1"/>
    <property type="molecule type" value="Genomic_DNA"/>
</dbReference>
<evidence type="ECO:0000313" key="8">
    <source>
        <dbReference type="Proteomes" id="UP000594967"/>
    </source>
</evidence>
<dbReference type="SUPFAM" id="SSF63829">
    <property type="entry name" value="Calcium-dependent phosphotriesterase"/>
    <property type="match status" value="1"/>
</dbReference>
<dbReference type="PANTHER" id="PTHR11799">
    <property type="entry name" value="PARAOXONASE"/>
    <property type="match status" value="1"/>
</dbReference>
<dbReference type="STRING" id="82996.ADP72_05095"/>
<dbReference type="InterPro" id="IPR051288">
    <property type="entry name" value="Serum_paraoxonase/arylesterase"/>
</dbReference>
<keyword evidence="4" id="KW-0325">Glycoprotein</keyword>
<reference evidence="6 7" key="1">
    <citation type="submission" date="2018-06" db="EMBL/GenBank/DDBJ databases">
        <authorList>
            <consortium name="Pathogen Informatics"/>
            <person name="Doyle S."/>
        </authorList>
    </citation>
    <scope>NUCLEOTIDE SEQUENCE [LARGE SCALE GENOMIC DNA]</scope>
    <source>
        <strain evidence="6 7">NCTC12961</strain>
    </source>
</reference>
<comment type="similarity">
    <text evidence="1">Belongs to the paraoxonase family.</text>
</comment>
<evidence type="ECO:0000256" key="1">
    <source>
        <dbReference type="ARBA" id="ARBA00008595"/>
    </source>
</evidence>
<evidence type="ECO:0000256" key="3">
    <source>
        <dbReference type="ARBA" id="ARBA00023157"/>
    </source>
</evidence>
<evidence type="ECO:0000256" key="4">
    <source>
        <dbReference type="ARBA" id="ARBA00023180"/>
    </source>
</evidence>
<sequence>MKKLMGIALAVAVLAYVINLLFDAGVFYRVQDINLQQCQKIPGISGAEDIAPLKEGGALISSLNRHDNAPGALYYFQQGQAPLRLPGDYPAEFYPHGIDVWQKGAETWVYAVSHGSRGDRIETFRFERAAMRLVYQPELSRSVGKNINDISVIDKSRWLLTRDHAFSGMLGRVEDYLRLPLSLVLLVDDAGEHRLLDGLHFANGIYYNPQRGRLYVAETTNGTVSSWAWRPGEASPVLLGRFTGLHGVDNIMPDGDGLLVAAHPQLLKLAAFQKDAQARSPSLVWQLSLGTQGAVERAQIYYQSHGQALAAISVAAPLGGRILMGSVFDDGLLTCGEQ</sequence>
<dbReference type="Proteomes" id="UP000594967">
    <property type="component" value="Chromosome"/>
</dbReference>
<name>A0A2X4U439_SERPL</name>
<dbReference type="GO" id="GO:0004064">
    <property type="term" value="F:arylesterase activity"/>
    <property type="evidence" value="ECO:0007669"/>
    <property type="project" value="InterPro"/>
</dbReference>
<evidence type="ECO:0000313" key="6">
    <source>
        <dbReference type="EMBL" id="SQI33399.1"/>
    </source>
</evidence>
<protein>
    <submittedName>
        <fullName evidence="6">Arylesterase</fullName>
    </submittedName>
</protein>
<keyword evidence="8" id="KW-1185">Reference proteome</keyword>
<keyword evidence="2" id="KW-0378">Hydrolase</keyword>
<dbReference type="Gene3D" id="2.120.10.30">
    <property type="entry name" value="TolB, C-terminal domain"/>
    <property type="match status" value="1"/>
</dbReference>
<dbReference type="EMBL" id="CP065673">
    <property type="protein sequence ID" value="QPS23285.1"/>
    <property type="molecule type" value="Genomic_DNA"/>
</dbReference>
<reference evidence="5 8" key="2">
    <citation type="submission" date="2020-12" db="EMBL/GenBank/DDBJ databases">
        <title>FDA dAtabase for Regulatory Grade micrObial Sequences (FDA-ARGOS): Supporting development and validation of Infectious Disease Dx tests.</title>
        <authorList>
            <person name="Sproer C."/>
            <person name="Gronow S."/>
            <person name="Severitt S."/>
            <person name="Schroder I."/>
            <person name="Tallon L."/>
            <person name="Sadzewicz L."/>
            <person name="Zhao X."/>
            <person name="Boylan J."/>
            <person name="Ott S."/>
            <person name="Bowen H."/>
            <person name="Vavikolanu K."/>
            <person name="Mehta A."/>
            <person name="Aluvathingal J."/>
            <person name="Nadendla S."/>
            <person name="Lowell S."/>
            <person name="Myers T."/>
            <person name="Yan Y."/>
            <person name="Sichtig H."/>
        </authorList>
    </citation>
    <scope>NUCLEOTIDE SEQUENCE [LARGE SCALE GENOMIC DNA]</scope>
    <source>
        <strain evidence="5 8">FDAARGOS_907</strain>
    </source>
</reference>
<dbReference type="Pfam" id="PF01731">
    <property type="entry name" value="Arylesterase"/>
    <property type="match status" value="1"/>
</dbReference>
<dbReference type="PANTHER" id="PTHR11799:SF12">
    <property type="entry name" value="PARAOXONASE-RELATED"/>
    <property type="match status" value="1"/>
</dbReference>
<gene>
    <name evidence="5" type="ORF">I6G64_06635</name>
    <name evidence="6" type="ORF">NCTC12961_01424</name>
</gene>